<dbReference type="Gene3D" id="2.130.10.10">
    <property type="entry name" value="YVTN repeat-like/Quinoprotein amine dehydrogenase"/>
    <property type="match status" value="1"/>
</dbReference>
<dbReference type="Pfam" id="PF00400">
    <property type="entry name" value="WD40"/>
    <property type="match status" value="2"/>
</dbReference>
<dbReference type="PANTHER" id="PTHR46866">
    <property type="entry name" value="GH12955P"/>
    <property type="match status" value="1"/>
</dbReference>
<evidence type="ECO:0000256" key="1">
    <source>
        <dbReference type="PROSITE-ProRule" id="PRU00221"/>
    </source>
</evidence>
<dbReference type="SUPFAM" id="SSF50978">
    <property type="entry name" value="WD40 repeat-like"/>
    <property type="match status" value="1"/>
</dbReference>
<name>A0A8S9YAI6_9TREM</name>
<evidence type="ECO:0000313" key="2">
    <source>
        <dbReference type="EMBL" id="KAF7233022.1"/>
    </source>
</evidence>
<reference evidence="2" key="1">
    <citation type="submission" date="2019-07" db="EMBL/GenBank/DDBJ databases">
        <title>Annotation for the trematode Paragonimus miyazaki's.</title>
        <authorList>
            <person name="Choi Y.-J."/>
        </authorList>
    </citation>
    <scope>NUCLEOTIDE SEQUENCE</scope>
    <source>
        <strain evidence="2">Japan</strain>
    </source>
</reference>
<comment type="caution">
    <text evidence="2">The sequence shown here is derived from an EMBL/GenBank/DDBJ whole genome shotgun (WGS) entry which is preliminary data.</text>
</comment>
<dbReference type="InterPro" id="IPR015943">
    <property type="entry name" value="WD40/YVTN_repeat-like_dom_sf"/>
</dbReference>
<dbReference type="EMBL" id="JTDE01021372">
    <property type="protein sequence ID" value="KAF7233022.1"/>
    <property type="molecule type" value="Genomic_DNA"/>
</dbReference>
<dbReference type="OrthoDB" id="29306at2759"/>
<evidence type="ECO:0000313" key="3">
    <source>
        <dbReference type="Proteomes" id="UP000822476"/>
    </source>
</evidence>
<dbReference type="PANTHER" id="PTHR46866:SF1">
    <property type="entry name" value="GH12955P"/>
    <property type="match status" value="1"/>
</dbReference>
<dbReference type="PROSITE" id="PS50082">
    <property type="entry name" value="WD_REPEATS_2"/>
    <property type="match status" value="1"/>
</dbReference>
<keyword evidence="3" id="KW-1185">Reference proteome</keyword>
<organism evidence="2 3">
    <name type="scientific">Paragonimus skrjabini miyazakii</name>
    <dbReference type="NCBI Taxonomy" id="59628"/>
    <lineage>
        <taxon>Eukaryota</taxon>
        <taxon>Metazoa</taxon>
        <taxon>Spiralia</taxon>
        <taxon>Lophotrochozoa</taxon>
        <taxon>Platyhelminthes</taxon>
        <taxon>Trematoda</taxon>
        <taxon>Digenea</taxon>
        <taxon>Plagiorchiida</taxon>
        <taxon>Troglotremata</taxon>
        <taxon>Troglotrematidae</taxon>
        <taxon>Paragonimus</taxon>
    </lineage>
</organism>
<sequence>MTVLHLRITTNIFRLTVFVIVYSFTTAHKNLFLLDDAVQMDYRTRIHLPADYDPLALINSYEGLCRFLASETSKPIELDLSIGSSETSTVVTMKALFDRDVEAIACFAVELYTHSVVNYSESDRWNHAKRVKVARYNARLYWDRIPYCLHQGLRLVLQPFADETQNVLSSDRFLPSTSQLLNVLFEFPSYMFDLHMVIQWLSDRRSGQLHPVITRPPFLWGPLAAAFISPTNETILDMTVSSNHISPNVLSLLYPHMRRTIKACPVWLLQSDRLLEFFASVGGALAVKNYLLPLFLSLFNAGSLMLSVSQSSGQHPLTVLCSKQFLRSLLTYVGCESFLKHLPIRIASALLSSPTDYTTNTLSDVKIKIGFESRSSMSYDTEDIVVSDVNQAGEIGLDVWNFETVDEVVERSGYRKREVRLVNSPSTVDNEESAPVPSISPTADRSLTTRHLEQPPAYVQHCPPSIGLSGLINSNACFEQNIGMPSHIVGKPLVNKNIHTVTSIRNCTVCVSPVATSMDSLSWLAKRIGPLLSARYIVPSLLATLVVCYEVEKRIELVDSRSLDMTCSFDKNSLSATNQIFNWPLIGDELAVAILQCLKRLVDLYGVSFVSFVYLPFVRHTIKTVTMTMGVGSLVLDASESEGVCFNQNLCTWNARTFGSLVAALTFLHQLITFIPDSLLLDLLQDSVLQDLLTQAIRIAGRHDCSYPGSSRGRRVLLYRLIDCIYVLGRRVGFELTRTHMTSLFQMFFALFDRVPCRKERTNLFQAEINTEYSVGCPPFLPGHYDTHRPSIREDVAQELSDTFTPELARLAYIPFCRLAGGAYMDACLYNVELIHSLVGSILTLEGDALTLADFDFTSATKCVTAGDNFIASTESSKNPWTNASKGPSAPTSCSHCTYGEFHLRGVWTDILQQQLEEKNEMDYRQQCYRYHGMRASSFVGHTGKINCIDVMDTENCFLTGAQDNTVQLWSLNNSYNPNSFTSLTSAQNVGKSTFSNPHMHNMLTANPAERSPLSNPVIPSVSIAARLVYREHRKSVFASVFLNNNRLIASCDGHLLLWDPCTGQRVRGGFGTQAMLTALTRSTCPYGALLCADQRGQLFLIDPRAATRNRIQSVALASGVSFASVVRGGLRVGLKNASGAPKNQHDSKIDDPLTRQLCALYSPLHHQSSRSVTSIPNVAIMNNAEGTIRHLATCGTSHVLLCGFTSGLMTALDLRQYQVVKAWQGHANTVVQVKNFIAAHDGTIFEVYIF</sequence>
<dbReference type="SMART" id="SM00320">
    <property type="entry name" value="WD40"/>
    <property type="match status" value="2"/>
</dbReference>
<gene>
    <name evidence="2" type="ORF">EG68_08787</name>
</gene>
<dbReference type="Proteomes" id="UP000822476">
    <property type="component" value="Unassembled WGS sequence"/>
</dbReference>
<feature type="repeat" description="WD" evidence="1">
    <location>
        <begin position="939"/>
        <end position="980"/>
    </location>
</feature>
<dbReference type="AlphaFoldDB" id="A0A8S9YAI6"/>
<keyword evidence="1" id="KW-0853">WD repeat</keyword>
<dbReference type="InterPro" id="IPR001680">
    <property type="entry name" value="WD40_rpt"/>
</dbReference>
<proteinExistence type="predicted"/>
<dbReference type="InterPro" id="IPR036322">
    <property type="entry name" value="WD40_repeat_dom_sf"/>
</dbReference>
<protein>
    <submittedName>
        <fullName evidence="2">Uncharacterized protein</fullName>
    </submittedName>
</protein>
<accession>A0A8S9YAI6</accession>
<dbReference type="PROSITE" id="PS50294">
    <property type="entry name" value="WD_REPEATS_REGION"/>
    <property type="match status" value="1"/>
</dbReference>